<gene>
    <name evidence="1" type="ORF">F5891DRAFT_952058</name>
</gene>
<organism evidence="1 2">
    <name type="scientific">Suillus fuscotomentosus</name>
    <dbReference type="NCBI Taxonomy" id="1912939"/>
    <lineage>
        <taxon>Eukaryota</taxon>
        <taxon>Fungi</taxon>
        <taxon>Dikarya</taxon>
        <taxon>Basidiomycota</taxon>
        <taxon>Agaricomycotina</taxon>
        <taxon>Agaricomycetes</taxon>
        <taxon>Agaricomycetidae</taxon>
        <taxon>Boletales</taxon>
        <taxon>Suillineae</taxon>
        <taxon>Suillaceae</taxon>
        <taxon>Suillus</taxon>
    </lineage>
</organism>
<evidence type="ECO:0000313" key="1">
    <source>
        <dbReference type="EMBL" id="KAG1900513.1"/>
    </source>
</evidence>
<protein>
    <submittedName>
        <fullName evidence="1">Uncharacterized protein</fullName>
    </submittedName>
</protein>
<proteinExistence type="predicted"/>
<dbReference type="Proteomes" id="UP001195769">
    <property type="component" value="Unassembled WGS sequence"/>
</dbReference>
<evidence type="ECO:0000313" key="2">
    <source>
        <dbReference type="Proteomes" id="UP001195769"/>
    </source>
</evidence>
<feature type="non-terminal residue" evidence="1">
    <location>
        <position position="1"/>
    </location>
</feature>
<name>A0AAD4E8X5_9AGAM</name>
<keyword evidence="2" id="KW-1185">Reference proteome</keyword>
<reference evidence="1" key="1">
    <citation type="journal article" date="2020" name="New Phytol.">
        <title>Comparative genomics reveals dynamic genome evolution in host specialist ectomycorrhizal fungi.</title>
        <authorList>
            <person name="Lofgren L.A."/>
            <person name="Nguyen N.H."/>
            <person name="Vilgalys R."/>
            <person name="Ruytinx J."/>
            <person name="Liao H.L."/>
            <person name="Branco S."/>
            <person name="Kuo A."/>
            <person name="LaButti K."/>
            <person name="Lipzen A."/>
            <person name="Andreopoulos W."/>
            <person name="Pangilinan J."/>
            <person name="Riley R."/>
            <person name="Hundley H."/>
            <person name="Na H."/>
            <person name="Barry K."/>
            <person name="Grigoriev I.V."/>
            <person name="Stajich J.E."/>
            <person name="Kennedy P.G."/>
        </authorList>
    </citation>
    <scope>NUCLEOTIDE SEQUENCE</scope>
    <source>
        <strain evidence="1">FC203</strain>
    </source>
</reference>
<dbReference type="GeneID" id="64669388"/>
<dbReference type="RefSeq" id="XP_041226089.1">
    <property type="nucleotide sequence ID" value="XM_041375090.1"/>
</dbReference>
<comment type="caution">
    <text evidence="1">The sequence shown here is derived from an EMBL/GenBank/DDBJ whole genome shotgun (WGS) entry which is preliminary data.</text>
</comment>
<accession>A0AAD4E8X5</accession>
<dbReference type="AlphaFoldDB" id="A0AAD4E8X5"/>
<sequence>APPDHPYVRTLYAYRTALVQLYARSRQLDSASVRFARMGSISLWCQFGCEYLETPHHLFAKCRHFVETCNKSSQEVVDITSMLLCEAKTTVQTTDIYLHPAWHLFVDDTLVWPLHQTHYCLGTYLRFNQQIK</sequence>
<dbReference type="EMBL" id="JABBWK010000026">
    <property type="protein sequence ID" value="KAG1900513.1"/>
    <property type="molecule type" value="Genomic_DNA"/>
</dbReference>